<keyword evidence="2" id="KW-0812">Transmembrane</keyword>
<reference evidence="3" key="1">
    <citation type="journal article" date="2018" name="Virology">
        <title>A giant virus infecting green algae encodes key fermentation genes.</title>
        <authorList>
            <person name="Schvarcz C.R."/>
            <person name="Steward G.F."/>
        </authorList>
    </citation>
    <scope>NUCLEOTIDE SEQUENCE [LARGE SCALE GENOMIC DNA]</scope>
</reference>
<name>A0A2P0VN01_9VIRU</name>
<organism evidence="3">
    <name type="scientific">Tetraselmis virus 1</name>
    <dbReference type="NCBI Taxonomy" id="2060617"/>
    <lineage>
        <taxon>Viruses</taxon>
        <taxon>Varidnaviria</taxon>
        <taxon>Bamfordvirae</taxon>
        <taxon>Nucleocytoviricota</taxon>
        <taxon>Megaviricetes</taxon>
        <taxon>Imitervirales</taxon>
        <taxon>Allomimiviridae</taxon>
        <taxon>Oceanusvirus</taxon>
        <taxon>Oceanusvirus kaneohense</taxon>
    </lineage>
</organism>
<accession>A0A2P0VN01</accession>
<evidence type="ECO:0000313" key="3">
    <source>
        <dbReference type="EMBL" id="AUF82298.1"/>
    </source>
</evidence>
<evidence type="ECO:0000313" key="4">
    <source>
        <dbReference type="Proteomes" id="UP000244773"/>
    </source>
</evidence>
<evidence type="ECO:0000256" key="2">
    <source>
        <dbReference type="SAM" id="Phobius"/>
    </source>
</evidence>
<dbReference type="EMBL" id="KY322437">
    <property type="protein sequence ID" value="AUF82298.1"/>
    <property type="molecule type" value="Genomic_DNA"/>
</dbReference>
<proteinExistence type="predicted"/>
<keyword evidence="4" id="KW-1185">Reference proteome</keyword>
<keyword evidence="2" id="KW-0472">Membrane</keyword>
<evidence type="ECO:0000256" key="1">
    <source>
        <dbReference type="SAM" id="MobiDB-lite"/>
    </source>
</evidence>
<sequence>MSSFGTLLYSKTFWILISISILASVGVLIWYFVTNKSDTSLQKAIDKPPVLELPSKDEDGPPVLELPSKRQEDEDEPPVLELPSKRQEDEIIELPSGTSVDQVTEERYKLMNEDNVRKPFSDMNLLSKKEIGSTLDTKWNREYGEFICDLNPECNSFVMDREDDLIRLYSDSQEDFGEKNRLRTKDKGWATYAKKSSILQNKKKLVDDSVNETLNKKRPEKIIKTVSEKKSEESVPAPAVEEVKHPSDANNYYWRCKEGLMAAGIPESKIPGECGPWTSVPDPKDDCKCPKTYYARELRRRINPEEKGGYIKHLGGDRFDVELNMSIMGKKRFTGDVDKVVNDVYDAVPVRKWYKPIPQLPTKDEKKLCARTTVDELLDRGYLNQKQAAKSMQTLVRRKDIC</sequence>
<dbReference type="Proteomes" id="UP000244773">
    <property type="component" value="Segment"/>
</dbReference>
<gene>
    <name evidence="3" type="ORF">TetV_206</name>
</gene>
<keyword evidence="2" id="KW-1133">Transmembrane helix</keyword>
<feature type="transmembrane region" description="Helical" evidence="2">
    <location>
        <begin position="12"/>
        <end position="33"/>
    </location>
</feature>
<protein>
    <submittedName>
        <fullName evidence="3">Uncharacterized protein</fullName>
    </submittedName>
</protein>
<feature type="region of interest" description="Disordered" evidence="1">
    <location>
        <begin position="50"/>
        <end position="80"/>
    </location>
</feature>